<evidence type="ECO:0000313" key="2">
    <source>
        <dbReference type="Proteomes" id="UP000507470"/>
    </source>
</evidence>
<dbReference type="Proteomes" id="UP000507470">
    <property type="component" value="Unassembled WGS sequence"/>
</dbReference>
<proteinExistence type="predicted"/>
<sequence>MLNGRIGINDFTYISPQGKSVVDYMCVPHEEFNDFLDFKVLKMIDIINQVNYNPEKIPDHSILLCEIKVPKVCIERNTQTIDETTSNTRKYRVNNIPDNFLLDSAIRDRINETINRIENAINVENNVQSAFDEFCVLLKDEMDDKLPKMKPKPDFNRYGKSRYKPYWNDYLQNQWKQVCSLEKMWLKCSGSGRQKKSLKASYCSERKTFDRLNRKYKRKHLLEKNRTDSKKNLWRQTKEIF</sequence>
<accession>A0A6J8CQ26</accession>
<name>A0A6J8CQ26_MYTCO</name>
<dbReference type="AlphaFoldDB" id="A0A6J8CQ26"/>
<keyword evidence="2" id="KW-1185">Reference proteome</keyword>
<protein>
    <recommendedName>
        <fullName evidence="3">Endonuclease/exonuclease/phosphatase domain-containing protein</fullName>
    </recommendedName>
</protein>
<organism evidence="1 2">
    <name type="scientific">Mytilus coruscus</name>
    <name type="common">Sea mussel</name>
    <dbReference type="NCBI Taxonomy" id="42192"/>
    <lineage>
        <taxon>Eukaryota</taxon>
        <taxon>Metazoa</taxon>
        <taxon>Spiralia</taxon>
        <taxon>Lophotrochozoa</taxon>
        <taxon>Mollusca</taxon>
        <taxon>Bivalvia</taxon>
        <taxon>Autobranchia</taxon>
        <taxon>Pteriomorphia</taxon>
        <taxon>Mytilida</taxon>
        <taxon>Mytiloidea</taxon>
        <taxon>Mytilidae</taxon>
        <taxon>Mytilinae</taxon>
        <taxon>Mytilus</taxon>
    </lineage>
</organism>
<reference evidence="1 2" key="1">
    <citation type="submission" date="2020-06" db="EMBL/GenBank/DDBJ databases">
        <authorList>
            <person name="Li R."/>
            <person name="Bekaert M."/>
        </authorList>
    </citation>
    <scope>NUCLEOTIDE SEQUENCE [LARGE SCALE GENOMIC DNA]</scope>
    <source>
        <strain evidence="2">wild</strain>
    </source>
</reference>
<dbReference type="OrthoDB" id="6306186at2759"/>
<evidence type="ECO:0000313" key="1">
    <source>
        <dbReference type="EMBL" id="CAC5397499.1"/>
    </source>
</evidence>
<evidence type="ECO:0008006" key="3">
    <source>
        <dbReference type="Google" id="ProtNLM"/>
    </source>
</evidence>
<gene>
    <name evidence="1" type="ORF">MCOR_31928</name>
</gene>
<dbReference type="EMBL" id="CACVKT020005685">
    <property type="protein sequence ID" value="CAC5397499.1"/>
    <property type="molecule type" value="Genomic_DNA"/>
</dbReference>